<dbReference type="InterPro" id="IPR036866">
    <property type="entry name" value="RibonucZ/Hydroxyglut_hydro"/>
</dbReference>
<comment type="caution">
    <text evidence="1">The sequence shown here is derived from an EMBL/GenBank/DDBJ whole genome shotgun (WGS) entry which is preliminary data.</text>
</comment>
<gene>
    <name evidence="1" type="ORF">D9756_009369</name>
</gene>
<proteinExistence type="predicted"/>
<sequence>MSETVIREVAKNVWTFSRPFARFGVIPFGGRSTAIKMKDGGVWLLASTPLDEDTKSTLNNLGPVRFIVGADAVHHLFLGQYKKEYPSAKLIAPDAAHARLEDKSLKFDGAWGRDPPDTKYGFEDDIKSCYFDGFKNKDVAFFHPDSKTLIEADLLLNLPCNEQYSKAKSGSGAIPFMNVNPWSWLHPRIVWSLGVDKEAMRRDAKTVASWDFERIIPCHGDTIEGKGKDAWTSVYKFYLQNNN</sequence>
<dbReference type="EMBL" id="JAACJO010000017">
    <property type="protein sequence ID" value="KAF5349298.1"/>
    <property type="molecule type" value="Genomic_DNA"/>
</dbReference>
<evidence type="ECO:0008006" key="3">
    <source>
        <dbReference type="Google" id="ProtNLM"/>
    </source>
</evidence>
<reference evidence="1 2" key="1">
    <citation type="journal article" date="2020" name="ISME J.">
        <title>Uncovering the hidden diversity of litter-decomposition mechanisms in mushroom-forming fungi.</title>
        <authorList>
            <person name="Floudas D."/>
            <person name="Bentzer J."/>
            <person name="Ahren D."/>
            <person name="Johansson T."/>
            <person name="Persson P."/>
            <person name="Tunlid A."/>
        </authorList>
    </citation>
    <scope>NUCLEOTIDE SEQUENCE [LARGE SCALE GENOMIC DNA]</scope>
    <source>
        <strain evidence="1 2">CBS 146.42</strain>
    </source>
</reference>
<dbReference type="InterPro" id="IPR025638">
    <property type="entry name" value="DUF4336"/>
</dbReference>
<dbReference type="PANTHER" id="PTHR33835:SF1">
    <property type="entry name" value="METALLO-BETA-LACTAMASE DOMAIN-CONTAINING PROTEIN"/>
    <property type="match status" value="1"/>
</dbReference>
<dbReference type="OrthoDB" id="421671at2759"/>
<keyword evidence="2" id="KW-1185">Reference proteome</keyword>
<dbReference type="AlphaFoldDB" id="A0A8H5CYB9"/>
<accession>A0A8H5CYB9</accession>
<organism evidence="1 2">
    <name type="scientific">Leucocoprinus leucothites</name>
    <dbReference type="NCBI Taxonomy" id="201217"/>
    <lineage>
        <taxon>Eukaryota</taxon>
        <taxon>Fungi</taxon>
        <taxon>Dikarya</taxon>
        <taxon>Basidiomycota</taxon>
        <taxon>Agaricomycotina</taxon>
        <taxon>Agaricomycetes</taxon>
        <taxon>Agaricomycetidae</taxon>
        <taxon>Agaricales</taxon>
        <taxon>Agaricineae</taxon>
        <taxon>Agaricaceae</taxon>
        <taxon>Leucocoprinus</taxon>
    </lineage>
</organism>
<protein>
    <recommendedName>
        <fullName evidence="3">DUF4336 domain-containing protein</fullName>
    </recommendedName>
</protein>
<name>A0A8H5CYB9_9AGAR</name>
<dbReference type="Proteomes" id="UP000559027">
    <property type="component" value="Unassembled WGS sequence"/>
</dbReference>
<dbReference type="PANTHER" id="PTHR33835">
    <property type="entry name" value="YALI0C07656P"/>
    <property type="match status" value="1"/>
</dbReference>
<dbReference type="SUPFAM" id="SSF56281">
    <property type="entry name" value="Metallo-hydrolase/oxidoreductase"/>
    <property type="match status" value="1"/>
</dbReference>
<evidence type="ECO:0000313" key="2">
    <source>
        <dbReference type="Proteomes" id="UP000559027"/>
    </source>
</evidence>
<evidence type="ECO:0000313" key="1">
    <source>
        <dbReference type="EMBL" id="KAF5349298.1"/>
    </source>
</evidence>